<feature type="chain" id="PRO_5043104455" description="Dirigent protein" evidence="4">
    <location>
        <begin position="20"/>
        <end position="195"/>
    </location>
</feature>
<dbReference type="PANTHER" id="PTHR21495">
    <property type="entry name" value="NUCLEOPORIN-RELATED"/>
    <property type="match status" value="1"/>
</dbReference>
<evidence type="ECO:0000256" key="2">
    <source>
        <dbReference type="ARBA" id="ARBA00011738"/>
    </source>
</evidence>
<sequence length="195" mass="21605">MMKIRIALLLLCFCMVAMAMTSPLPDDDQSPEAVERWFRYVRPFAKPKLTKLKFYYHENRVAATPTAVEVARANLTATSRTGFGSTYVIDDPLTVSPDPNSQVIGRAQGIYASASQEDFAFILQFNVVFTAGEFKGSTLSVMARDPITNTYREPSIVGGSGAFRLARGVISTHTYSLDPATLNVVVEYNVFVEHY</sequence>
<comment type="subcellular location">
    <subcellularLocation>
        <location evidence="4">Secreted</location>
        <location evidence="4">Extracellular space</location>
        <location evidence="4">Apoplast</location>
    </subcellularLocation>
</comment>
<dbReference type="Pfam" id="PF03018">
    <property type="entry name" value="Dirigent"/>
    <property type="match status" value="1"/>
</dbReference>
<dbReference type="AlphaFoldDB" id="A0AAV1DA28"/>
<dbReference type="Proteomes" id="UP001161247">
    <property type="component" value="Chromosome 4"/>
</dbReference>
<keyword evidence="6" id="KW-1185">Reference proteome</keyword>
<keyword evidence="3 4" id="KW-0964">Secreted</keyword>
<name>A0AAV1DA28_OLDCO</name>
<dbReference type="InterPro" id="IPR044859">
    <property type="entry name" value="Allene_oxi_cyc_Dirigent"/>
</dbReference>
<dbReference type="GO" id="GO:0048046">
    <property type="term" value="C:apoplast"/>
    <property type="evidence" value="ECO:0007669"/>
    <property type="project" value="UniProtKB-SubCell"/>
</dbReference>
<proteinExistence type="inferred from homology"/>
<protein>
    <recommendedName>
        <fullName evidence="4">Dirigent protein</fullName>
    </recommendedName>
</protein>
<evidence type="ECO:0000313" key="6">
    <source>
        <dbReference type="Proteomes" id="UP001161247"/>
    </source>
</evidence>
<keyword evidence="4" id="KW-0052">Apoplast</keyword>
<evidence type="ECO:0000256" key="3">
    <source>
        <dbReference type="ARBA" id="ARBA00022525"/>
    </source>
</evidence>
<feature type="signal peptide" evidence="4">
    <location>
        <begin position="1"/>
        <end position="19"/>
    </location>
</feature>
<dbReference type="InterPro" id="IPR004265">
    <property type="entry name" value="Dirigent"/>
</dbReference>
<evidence type="ECO:0000256" key="4">
    <source>
        <dbReference type="RuleBase" id="RU363099"/>
    </source>
</evidence>
<comment type="function">
    <text evidence="4">Dirigent proteins impart stereoselectivity on the phenoxy radical-coupling reaction, yielding optically active lignans from two molecules of coniferyl alcohol in the biosynthesis of lignans, flavonolignans, and alkaloids and thus plays a central role in plant secondary metabolism.</text>
</comment>
<comment type="subunit">
    <text evidence="2 4">Homodimer.</text>
</comment>
<comment type="similarity">
    <text evidence="1 4">Belongs to the plant dirigent protein family.</text>
</comment>
<keyword evidence="4" id="KW-0732">Signal</keyword>
<organism evidence="5 6">
    <name type="scientific">Oldenlandia corymbosa var. corymbosa</name>
    <dbReference type="NCBI Taxonomy" id="529605"/>
    <lineage>
        <taxon>Eukaryota</taxon>
        <taxon>Viridiplantae</taxon>
        <taxon>Streptophyta</taxon>
        <taxon>Embryophyta</taxon>
        <taxon>Tracheophyta</taxon>
        <taxon>Spermatophyta</taxon>
        <taxon>Magnoliopsida</taxon>
        <taxon>eudicotyledons</taxon>
        <taxon>Gunneridae</taxon>
        <taxon>Pentapetalae</taxon>
        <taxon>asterids</taxon>
        <taxon>lamiids</taxon>
        <taxon>Gentianales</taxon>
        <taxon>Rubiaceae</taxon>
        <taxon>Rubioideae</taxon>
        <taxon>Spermacoceae</taxon>
        <taxon>Hedyotis-Oldenlandia complex</taxon>
        <taxon>Oldenlandia</taxon>
    </lineage>
</organism>
<evidence type="ECO:0000313" key="5">
    <source>
        <dbReference type="EMBL" id="CAI9104719.1"/>
    </source>
</evidence>
<dbReference type="Gene3D" id="2.40.480.10">
    <property type="entry name" value="Allene oxide cyclase-like"/>
    <property type="match status" value="1"/>
</dbReference>
<gene>
    <name evidence="5" type="ORF">OLC1_LOCUS13594</name>
</gene>
<reference evidence="5" key="1">
    <citation type="submission" date="2023-03" db="EMBL/GenBank/DDBJ databases">
        <authorList>
            <person name="Julca I."/>
        </authorList>
    </citation>
    <scope>NUCLEOTIDE SEQUENCE</scope>
</reference>
<evidence type="ECO:0000256" key="1">
    <source>
        <dbReference type="ARBA" id="ARBA00010746"/>
    </source>
</evidence>
<accession>A0AAV1DA28</accession>
<dbReference type="GO" id="GO:0009699">
    <property type="term" value="P:phenylpropanoid biosynthetic process"/>
    <property type="evidence" value="ECO:0007669"/>
    <property type="project" value="UniProtKB-ARBA"/>
</dbReference>
<dbReference type="EMBL" id="OX459121">
    <property type="protein sequence ID" value="CAI9104719.1"/>
    <property type="molecule type" value="Genomic_DNA"/>
</dbReference>